<feature type="transmembrane region" description="Helical" evidence="6">
    <location>
        <begin position="43"/>
        <end position="67"/>
    </location>
</feature>
<evidence type="ECO:0000256" key="4">
    <source>
        <dbReference type="ARBA" id="ARBA00022989"/>
    </source>
</evidence>
<dbReference type="PANTHER" id="PTHR38825">
    <property type="entry name" value="LYSINE EXPORTER PROTEIN (LYSE/YGGA)"/>
    <property type="match status" value="1"/>
</dbReference>
<feature type="transmembrane region" description="Helical" evidence="6">
    <location>
        <begin position="74"/>
        <end position="92"/>
    </location>
</feature>
<sequence>MISILLFALTSFLIGLSGAMAPGPLLTVTVSDSIRRGFRAGPLLVAGHVLGEALLVTLILMGLGYILRSGPAPAILGTAGGAVLIWMGILGFRDSEDTENIPEGGSILRGAIISFANPYFFLWWGAVGAALMYRGLELAGVLGLLAFLAGHWSSDLTWYSLVSFLSSRKSFRMDGRPYKIIMMILSLFLILFGVYFLIESLKTISGYS</sequence>
<gene>
    <name evidence="7" type="ORF">C7452_1411</name>
</gene>
<dbReference type="GO" id="GO:0006865">
    <property type="term" value="P:amino acid transport"/>
    <property type="evidence" value="ECO:0007669"/>
    <property type="project" value="InterPro"/>
</dbReference>
<keyword evidence="5 6" id="KW-0472">Membrane</keyword>
<keyword evidence="8" id="KW-1185">Reference proteome</keyword>
<feature type="transmembrane region" description="Helical" evidence="6">
    <location>
        <begin position="180"/>
        <end position="198"/>
    </location>
</feature>
<evidence type="ECO:0000313" key="8">
    <source>
        <dbReference type="Proteomes" id="UP000256864"/>
    </source>
</evidence>
<proteinExistence type="predicted"/>
<dbReference type="Pfam" id="PF01810">
    <property type="entry name" value="LysE"/>
    <property type="match status" value="1"/>
</dbReference>
<feature type="transmembrane region" description="Helical" evidence="6">
    <location>
        <begin position="138"/>
        <end position="160"/>
    </location>
</feature>
<dbReference type="EMBL" id="QREL01000002">
    <property type="protein sequence ID" value="REE26445.1"/>
    <property type="molecule type" value="Genomic_DNA"/>
</dbReference>
<protein>
    <submittedName>
        <fullName evidence="7">Threonine/homoserine/homoserine lactone efflux protein</fullName>
    </submittedName>
</protein>
<accession>A0A371NBM9</accession>
<keyword evidence="2" id="KW-1003">Cell membrane</keyword>
<feature type="transmembrane region" description="Helical" evidence="6">
    <location>
        <begin position="112"/>
        <end position="131"/>
    </location>
</feature>
<comment type="subcellular location">
    <subcellularLocation>
        <location evidence="1">Cell membrane</location>
        <topology evidence="1">Multi-pass membrane protein</topology>
    </subcellularLocation>
</comment>
<organism evidence="7 8">
    <name type="scientific">Methanothermobacter defluvii</name>
    <dbReference type="NCBI Taxonomy" id="49339"/>
    <lineage>
        <taxon>Archaea</taxon>
        <taxon>Methanobacteriati</taxon>
        <taxon>Methanobacteriota</taxon>
        <taxon>Methanomada group</taxon>
        <taxon>Methanobacteria</taxon>
        <taxon>Methanobacteriales</taxon>
        <taxon>Methanobacteriaceae</taxon>
        <taxon>Methanothermobacter</taxon>
    </lineage>
</organism>
<evidence type="ECO:0000256" key="2">
    <source>
        <dbReference type="ARBA" id="ARBA00022475"/>
    </source>
</evidence>
<dbReference type="InterPro" id="IPR001123">
    <property type="entry name" value="LeuE-type"/>
</dbReference>
<reference evidence="7 8" key="1">
    <citation type="submission" date="2018-07" db="EMBL/GenBank/DDBJ databases">
        <title>Genomic Encyclopedia of Type Strains, Phase IV (KMG-IV): sequencing the most valuable type-strain genomes for metagenomic binning, comparative biology and taxonomic classification.</title>
        <authorList>
            <person name="Goeker M."/>
        </authorList>
    </citation>
    <scope>NUCLEOTIDE SEQUENCE [LARGE SCALE GENOMIC DNA]</scope>
    <source>
        <strain evidence="7 8">DSM 7466</strain>
    </source>
</reference>
<evidence type="ECO:0000256" key="6">
    <source>
        <dbReference type="SAM" id="Phobius"/>
    </source>
</evidence>
<dbReference type="RefSeq" id="WP_115892664.1">
    <property type="nucleotide sequence ID" value="NZ_QREL01000002.1"/>
</dbReference>
<name>A0A371NBM9_9EURY</name>
<evidence type="ECO:0000256" key="3">
    <source>
        <dbReference type="ARBA" id="ARBA00022692"/>
    </source>
</evidence>
<dbReference type="GO" id="GO:0005886">
    <property type="term" value="C:plasma membrane"/>
    <property type="evidence" value="ECO:0007669"/>
    <property type="project" value="UniProtKB-SubCell"/>
</dbReference>
<dbReference type="AlphaFoldDB" id="A0A371NBM9"/>
<evidence type="ECO:0000256" key="5">
    <source>
        <dbReference type="ARBA" id="ARBA00023136"/>
    </source>
</evidence>
<dbReference type="Proteomes" id="UP000256864">
    <property type="component" value="Unassembled WGS sequence"/>
</dbReference>
<evidence type="ECO:0000256" key="1">
    <source>
        <dbReference type="ARBA" id="ARBA00004651"/>
    </source>
</evidence>
<comment type="caution">
    <text evidence="7">The sequence shown here is derived from an EMBL/GenBank/DDBJ whole genome shotgun (WGS) entry which is preliminary data.</text>
</comment>
<keyword evidence="3 6" id="KW-0812">Transmembrane</keyword>
<evidence type="ECO:0000313" key="7">
    <source>
        <dbReference type="EMBL" id="REE26445.1"/>
    </source>
</evidence>
<dbReference type="PANTHER" id="PTHR38825:SF1">
    <property type="entry name" value="TRANSPORTER, LYSE FAMILY"/>
    <property type="match status" value="1"/>
</dbReference>
<keyword evidence="4 6" id="KW-1133">Transmembrane helix</keyword>